<feature type="region of interest" description="Disordered" evidence="5">
    <location>
        <begin position="1"/>
        <end position="26"/>
    </location>
</feature>
<accession>A0ABM1GGL3</accession>
<feature type="transmembrane region" description="Helical" evidence="6">
    <location>
        <begin position="182"/>
        <end position="202"/>
    </location>
</feature>
<feature type="transmembrane region" description="Helical" evidence="6">
    <location>
        <begin position="283"/>
        <end position="304"/>
    </location>
</feature>
<dbReference type="InterPro" id="IPR004853">
    <property type="entry name" value="Sugar_P_trans_dom"/>
</dbReference>
<gene>
    <name evidence="9" type="primary">LOC107015136</name>
</gene>
<keyword evidence="2 6" id="KW-0812">Transmembrane</keyword>
<dbReference type="PANTHER" id="PTHR11132">
    <property type="entry name" value="SOLUTE CARRIER FAMILY 35"/>
    <property type="match status" value="1"/>
</dbReference>
<feature type="compositionally biased region" description="Basic and acidic residues" evidence="5">
    <location>
        <begin position="364"/>
        <end position="377"/>
    </location>
</feature>
<evidence type="ECO:0000259" key="7">
    <source>
        <dbReference type="Pfam" id="PF03151"/>
    </source>
</evidence>
<feature type="domain" description="Sugar phosphate transporter" evidence="7">
    <location>
        <begin position="52"/>
        <end position="327"/>
    </location>
</feature>
<feature type="transmembrane region" description="Helical" evidence="6">
    <location>
        <begin position="130"/>
        <end position="150"/>
    </location>
</feature>
<keyword evidence="3 6" id="KW-1133">Transmembrane helix</keyword>
<evidence type="ECO:0000256" key="1">
    <source>
        <dbReference type="ARBA" id="ARBA00004141"/>
    </source>
</evidence>
<feature type="transmembrane region" description="Helical" evidence="6">
    <location>
        <begin position="69"/>
        <end position="89"/>
    </location>
</feature>
<dbReference type="GeneID" id="107015136"/>
<feature type="compositionally biased region" description="Basic and acidic residues" evidence="5">
    <location>
        <begin position="1"/>
        <end position="17"/>
    </location>
</feature>
<feature type="transmembrane region" description="Helical" evidence="6">
    <location>
        <begin position="38"/>
        <end position="57"/>
    </location>
</feature>
<feature type="transmembrane region" description="Helical" evidence="6">
    <location>
        <begin position="256"/>
        <end position="276"/>
    </location>
</feature>
<evidence type="ECO:0000256" key="5">
    <source>
        <dbReference type="SAM" id="MobiDB-lite"/>
    </source>
</evidence>
<keyword evidence="8" id="KW-1185">Reference proteome</keyword>
<feature type="transmembrane region" description="Helical" evidence="6">
    <location>
        <begin position="101"/>
        <end position="118"/>
    </location>
</feature>
<dbReference type="InterPro" id="IPR050186">
    <property type="entry name" value="TPT_transporter"/>
</dbReference>
<proteinExistence type="predicted"/>
<feature type="transmembrane region" description="Helical" evidence="6">
    <location>
        <begin position="310"/>
        <end position="327"/>
    </location>
</feature>
<organism evidence="8 9">
    <name type="scientific">Solanum pennellii</name>
    <name type="common">Tomato</name>
    <name type="synonym">Lycopersicon pennellii</name>
    <dbReference type="NCBI Taxonomy" id="28526"/>
    <lineage>
        <taxon>Eukaryota</taxon>
        <taxon>Viridiplantae</taxon>
        <taxon>Streptophyta</taxon>
        <taxon>Embryophyta</taxon>
        <taxon>Tracheophyta</taxon>
        <taxon>Spermatophyta</taxon>
        <taxon>Magnoliopsida</taxon>
        <taxon>eudicotyledons</taxon>
        <taxon>Gunneridae</taxon>
        <taxon>Pentapetalae</taxon>
        <taxon>asterids</taxon>
        <taxon>lamiids</taxon>
        <taxon>Solanales</taxon>
        <taxon>Solanaceae</taxon>
        <taxon>Solanoideae</taxon>
        <taxon>Solaneae</taxon>
        <taxon>Solanum</taxon>
        <taxon>Solanum subgen. Lycopersicon</taxon>
    </lineage>
</organism>
<sequence length="377" mass="41896">MSNDVENPKDGDARKSPDASSPPPSLQSTWYDGLLQQASVYGIAAGYCLSASLLSIINKWAVMKFPYPGALTALQYFTSAAGVLMCGWLKVLEHDKLDLKTMWRFLPASIIFYLSLFTNSELLLHANVDTFIVFRSAVPIFVAIGETLYLHQPWPAIKTWASLGTIFAGSVLYVTTDYQFTLTAYSWAVAYLVSMSIDFVYIKHVVMTIGLNTWGLVLYNNLEALMLFPIELLIMGELKKIKHEIQDESDWYSFQVVLPVALSCLFGLAISFFGFSCRRTISATGFTVLGIVNKLLTVVINLVIWDKHSTLVGTVGLLICMLGGVMYQQSTSNKPKAVNDVNPQAADEEQEKLLEMQSSIQSAENEKQATESEDEKQ</sequence>
<dbReference type="Proteomes" id="UP000694930">
    <property type="component" value="Chromosome 3"/>
</dbReference>
<dbReference type="RefSeq" id="XP_015070801.1">
    <property type="nucleotide sequence ID" value="XM_015215315.2"/>
</dbReference>
<evidence type="ECO:0000256" key="6">
    <source>
        <dbReference type="SAM" id="Phobius"/>
    </source>
</evidence>
<evidence type="ECO:0000313" key="8">
    <source>
        <dbReference type="Proteomes" id="UP000694930"/>
    </source>
</evidence>
<protein>
    <submittedName>
        <fullName evidence="9">GDP-mannose transporter GONST3-like</fullName>
    </submittedName>
</protein>
<evidence type="ECO:0000256" key="4">
    <source>
        <dbReference type="ARBA" id="ARBA00023136"/>
    </source>
</evidence>
<reference evidence="8" key="1">
    <citation type="journal article" date="2014" name="Nat. Genet.">
        <title>The genome of the stress-tolerant wild tomato species Solanum pennellii.</title>
        <authorList>
            <person name="Bolger A."/>
            <person name="Scossa F."/>
            <person name="Bolger M.E."/>
            <person name="Lanz C."/>
            <person name="Maumus F."/>
            <person name="Tohge T."/>
            <person name="Quesneville H."/>
            <person name="Alseekh S."/>
            <person name="Sorensen I."/>
            <person name="Lichtenstein G."/>
            <person name="Fich E.A."/>
            <person name="Conte M."/>
            <person name="Keller H."/>
            <person name="Schneeberger K."/>
            <person name="Schwacke R."/>
            <person name="Ofner I."/>
            <person name="Vrebalov J."/>
            <person name="Xu Y."/>
            <person name="Osorio S."/>
            <person name="Aflitos S.A."/>
            <person name="Schijlen E."/>
            <person name="Jimenez-Gomez J.M."/>
            <person name="Ryngajllo M."/>
            <person name="Kimura S."/>
            <person name="Kumar R."/>
            <person name="Koenig D."/>
            <person name="Headland L.R."/>
            <person name="Maloof J.N."/>
            <person name="Sinha N."/>
            <person name="van Ham R.C."/>
            <person name="Lankhorst R.K."/>
            <person name="Mao L."/>
            <person name="Vogel A."/>
            <person name="Arsova B."/>
            <person name="Panstruga R."/>
            <person name="Fei Z."/>
            <person name="Rose J.K."/>
            <person name="Zamir D."/>
            <person name="Carrari F."/>
            <person name="Giovannoni J.J."/>
            <person name="Weigel D."/>
            <person name="Usadel B."/>
            <person name="Fernie A.R."/>
        </authorList>
    </citation>
    <scope>NUCLEOTIDE SEQUENCE [LARGE SCALE GENOMIC DNA]</scope>
    <source>
        <strain evidence="8">cv. LA0716</strain>
    </source>
</reference>
<name>A0ABM1GGL3_SOLPN</name>
<feature type="transmembrane region" description="Helical" evidence="6">
    <location>
        <begin position="214"/>
        <end position="236"/>
    </location>
</feature>
<keyword evidence="4 6" id="KW-0472">Membrane</keyword>
<feature type="region of interest" description="Disordered" evidence="5">
    <location>
        <begin position="356"/>
        <end position="377"/>
    </location>
</feature>
<reference evidence="9" key="2">
    <citation type="submission" date="2025-08" db="UniProtKB">
        <authorList>
            <consortium name="RefSeq"/>
        </authorList>
    </citation>
    <scope>IDENTIFICATION</scope>
</reference>
<evidence type="ECO:0000256" key="2">
    <source>
        <dbReference type="ARBA" id="ARBA00022692"/>
    </source>
</evidence>
<dbReference type="Pfam" id="PF03151">
    <property type="entry name" value="TPT"/>
    <property type="match status" value="1"/>
</dbReference>
<comment type="subcellular location">
    <subcellularLocation>
        <location evidence="1">Membrane</location>
        <topology evidence="1">Multi-pass membrane protein</topology>
    </subcellularLocation>
</comment>
<evidence type="ECO:0000256" key="3">
    <source>
        <dbReference type="ARBA" id="ARBA00022989"/>
    </source>
</evidence>
<evidence type="ECO:0000313" key="9">
    <source>
        <dbReference type="RefSeq" id="XP_015070801.1"/>
    </source>
</evidence>